<name>A0ABQ3B347_9GAMM</name>
<dbReference type="Gene3D" id="3.40.140.10">
    <property type="entry name" value="Cytidine Deaminase, domain 2"/>
    <property type="match status" value="1"/>
</dbReference>
<dbReference type="PANTHER" id="PTHR30592:SF1">
    <property type="entry name" value="SULFUR CARRIER PROTEIN FDHD"/>
    <property type="match status" value="1"/>
</dbReference>
<dbReference type="Pfam" id="PF02634">
    <property type="entry name" value="FdhD-NarQ"/>
    <property type="match status" value="1"/>
</dbReference>
<keyword evidence="5" id="KW-1185">Reference proteome</keyword>
<dbReference type="SUPFAM" id="SSF53927">
    <property type="entry name" value="Cytidine deaminase-like"/>
    <property type="match status" value="1"/>
</dbReference>
<keyword evidence="1 3" id="KW-0963">Cytoplasm</keyword>
<sequence>MAPTGPDSPKDVSEACETPVEVHGGMEGARARDMVAEELPVAMVYNGISYAVMMASPCALEDFALGFSLSEGILERPEQLFDLDIAVGEQGISLEMHVAGDCFARLREQRRNMAGRTGCGLCGTESLAQAIRSIPRVPANPVPADEAVQRALRNLRNYQPLQEQTGATHGAAWCDDEGEIQQAREDVGRHNALDKLIGARVRSHGARAFDHGFMLISSRASFEMVQKSATVGVSSLIAVSAATALAIREARKAGMTLIGFARPGRHVTYARGDDQPFEETRG</sequence>
<comment type="function">
    <text evidence="3">Required for formate dehydrogenase (FDH) activity. Acts as a sulfur carrier protein that transfers sulfur from IscS to the molybdenum cofactor prior to its insertion into FDH.</text>
</comment>
<proteinExistence type="inferred from homology"/>
<dbReference type="InterPro" id="IPR016193">
    <property type="entry name" value="Cytidine_deaminase-like"/>
</dbReference>
<dbReference type="PANTHER" id="PTHR30592">
    <property type="entry name" value="FORMATE DEHYDROGENASE"/>
    <property type="match status" value="1"/>
</dbReference>
<comment type="caution">
    <text evidence="4">The sequence shown here is derived from an EMBL/GenBank/DDBJ whole genome shotgun (WGS) entry which is preliminary data.</text>
</comment>
<organism evidence="4 5">
    <name type="scientific">Marinobacter zhanjiangensis</name>
    <dbReference type="NCBI Taxonomy" id="578215"/>
    <lineage>
        <taxon>Bacteria</taxon>
        <taxon>Pseudomonadati</taxon>
        <taxon>Pseudomonadota</taxon>
        <taxon>Gammaproteobacteria</taxon>
        <taxon>Pseudomonadales</taxon>
        <taxon>Marinobacteraceae</taxon>
        <taxon>Marinobacter</taxon>
    </lineage>
</organism>
<accession>A0ABQ3B347</accession>
<dbReference type="RefSeq" id="WP_189577030.1">
    <property type="nucleotide sequence ID" value="NZ_BMXV01000005.1"/>
</dbReference>
<evidence type="ECO:0000256" key="3">
    <source>
        <dbReference type="HAMAP-Rule" id="MF_00187"/>
    </source>
</evidence>
<evidence type="ECO:0000256" key="2">
    <source>
        <dbReference type="ARBA" id="ARBA00023150"/>
    </source>
</evidence>
<dbReference type="InterPro" id="IPR003786">
    <property type="entry name" value="FdhD"/>
</dbReference>
<dbReference type="Gene3D" id="3.10.20.10">
    <property type="match status" value="1"/>
</dbReference>
<dbReference type="PIRSF" id="PIRSF015626">
    <property type="entry name" value="FdhD"/>
    <property type="match status" value="1"/>
</dbReference>
<keyword evidence="2 3" id="KW-0501">Molybdenum cofactor biosynthesis</keyword>
<reference evidence="5" key="1">
    <citation type="journal article" date="2019" name="Int. J. Syst. Evol. Microbiol.">
        <title>The Global Catalogue of Microorganisms (GCM) 10K type strain sequencing project: providing services to taxonomists for standard genome sequencing and annotation.</title>
        <authorList>
            <consortium name="The Broad Institute Genomics Platform"/>
            <consortium name="The Broad Institute Genome Sequencing Center for Infectious Disease"/>
            <person name="Wu L."/>
            <person name="Ma J."/>
        </authorList>
    </citation>
    <scope>NUCLEOTIDE SEQUENCE [LARGE SCALE GENOMIC DNA]</scope>
    <source>
        <strain evidence="5">KCTC 22280</strain>
    </source>
</reference>
<protein>
    <recommendedName>
        <fullName evidence="3">Sulfur carrier protein FdhD</fullName>
    </recommendedName>
</protein>
<feature type="binding site" evidence="3">
    <location>
        <begin position="260"/>
        <end position="265"/>
    </location>
    <ligand>
        <name>Mo-bis(molybdopterin guanine dinucleotide)</name>
        <dbReference type="ChEBI" id="CHEBI:60539"/>
    </ligand>
</feature>
<dbReference type="Proteomes" id="UP000601597">
    <property type="component" value="Unassembled WGS sequence"/>
</dbReference>
<dbReference type="HAMAP" id="MF_00187">
    <property type="entry name" value="FdhD"/>
    <property type="match status" value="1"/>
</dbReference>
<gene>
    <name evidence="3 4" type="primary">fdhD</name>
    <name evidence="4" type="ORF">GCM10007071_25840</name>
</gene>
<comment type="similarity">
    <text evidence="3">Belongs to the FdhD family.</text>
</comment>
<dbReference type="EMBL" id="BMXV01000005">
    <property type="protein sequence ID" value="GGY77115.1"/>
    <property type="molecule type" value="Genomic_DNA"/>
</dbReference>
<evidence type="ECO:0000313" key="5">
    <source>
        <dbReference type="Proteomes" id="UP000601597"/>
    </source>
</evidence>
<evidence type="ECO:0000256" key="1">
    <source>
        <dbReference type="ARBA" id="ARBA00022490"/>
    </source>
</evidence>
<evidence type="ECO:0000313" key="4">
    <source>
        <dbReference type="EMBL" id="GGY77115.1"/>
    </source>
</evidence>
<comment type="subcellular location">
    <subcellularLocation>
        <location evidence="3">Cytoplasm</location>
    </subcellularLocation>
</comment>
<dbReference type="NCBIfam" id="TIGR00129">
    <property type="entry name" value="fdhD_narQ"/>
    <property type="match status" value="1"/>
</dbReference>
<feature type="active site" description="Cysteine persulfide intermediate" evidence="3">
    <location>
        <position position="119"/>
    </location>
</feature>